<evidence type="ECO:0000256" key="1">
    <source>
        <dbReference type="SAM" id="MobiDB-lite"/>
    </source>
</evidence>
<dbReference type="PANTHER" id="PTHR34394">
    <property type="entry name" value="SIMILAR TO RIKEN CDNA 2310022B05"/>
    <property type="match status" value="1"/>
</dbReference>
<feature type="region of interest" description="Disordered" evidence="1">
    <location>
        <begin position="164"/>
        <end position="283"/>
    </location>
</feature>
<feature type="domain" description="DUF4706" evidence="2">
    <location>
        <begin position="14"/>
        <end position="122"/>
    </location>
</feature>
<evidence type="ECO:0000259" key="2">
    <source>
        <dbReference type="Pfam" id="PF15797"/>
    </source>
</evidence>
<organism evidence="3">
    <name type="scientific">Oikopleura dioica</name>
    <name type="common">Tunicate</name>
    <dbReference type="NCBI Taxonomy" id="34765"/>
    <lineage>
        <taxon>Eukaryota</taxon>
        <taxon>Metazoa</taxon>
        <taxon>Chordata</taxon>
        <taxon>Tunicata</taxon>
        <taxon>Appendicularia</taxon>
        <taxon>Copelata</taxon>
        <taxon>Oikopleuridae</taxon>
        <taxon>Oikopleura</taxon>
    </lineage>
</organism>
<gene>
    <name evidence="3" type="ORF">GSOID_T00026812001</name>
</gene>
<dbReference type="Pfam" id="PF15797">
    <property type="entry name" value="DUF4706"/>
    <property type="match status" value="1"/>
</dbReference>
<dbReference type="Proteomes" id="UP000011014">
    <property type="component" value="Unassembled WGS sequence"/>
</dbReference>
<name>E4YHQ4_OIKDI</name>
<feature type="compositionally biased region" description="Polar residues" evidence="1">
    <location>
        <begin position="164"/>
        <end position="175"/>
    </location>
</feature>
<proteinExistence type="predicted"/>
<evidence type="ECO:0000313" key="3">
    <source>
        <dbReference type="EMBL" id="CBY35028.1"/>
    </source>
</evidence>
<sequence length="301" mass="34051">MPCSQEDVDKRLSEYFSRLDPLSAGILAEIEQVKRSYTKDKWHQLPHKQQEEAIDRHFVPENVRRMYRKNSRARSSSSPKRPTEGVYPQRQIKTGQGYRGKKKNIRDEFSAPFHWETQSQIDQFYVLNEDEQQTAKPTLIKTAKDNADFMGAINAQLATASSDFKNKTPISTSRPSKIAPSPPSRATPPSSAKKPSSPRRAKPPPPPRAASTRRISDVSEISSSMTSTPTPPPSRLDNNNNGPTIKNKSLLPNVKETVVQSEKEKSSKQLAEESEAESQNFSDTEELIKIPKQEYNFLLNW</sequence>
<feature type="region of interest" description="Disordered" evidence="1">
    <location>
        <begin position="65"/>
        <end position="103"/>
    </location>
</feature>
<dbReference type="InterPro" id="IPR031600">
    <property type="entry name" value="DUF4706"/>
</dbReference>
<accession>E4YHQ4</accession>
<dbReference type="AlphaFoldDB" id="E4YHQ4"/>
<feature type="compositionally biased region" description="Polar residues" evidence="1">
    <location>
        <begin position="236"/>
        <end position="247"/>
    </location>
</feature>
<dbReference type="EMBL" id="FN654575">
    <property type="protein sequence ID" value="CBY35028.1"/>
    <property type="molecule type" value="Genomic_DNA"/>
</dbReference>
<reference evidence="3" key="1">
    <citation type="journal article" date="2010" name="Science">
        <title>Plasticity of animal genome architecture unmasked by rapid evolution of a pelagic tunicate.</title>
        <authorList>
            <person name="Denoeud F."/>
            <person name="Henriet S."/>
            <person name="Mungpakdee S."/>
            <person name="Aury J.M."/>
            <person name="Da Silva C."/>
            <person name="Brinkmann H."/>
            <person name="Mikhaleva J."/>
            <person name="Olsen L.C."/>
            <person name="Jubin C."/>
            <person name="Canestro C."/>
            <person name="Bouquet J.M."/>
            <person name="Danks G."/>
            <person name="Poulain J."/>
            <person name="Campsteijn C."/>
            <person name="Adamski M."/>
            <person name="Cross I."/>
            <person name="Yadetie F."/>
            <person name="Muffato M."/>
            <person name="Louis A."/>
            <person name="Butcher S."/>
            <person name="Tsagkogeorga G."/>
            <person name="Konrad A."/>
            <person name="Singh S."/>
            <person name="Jensen M.F."/>
            <person name="Cong E.H."/>
            <person name="Eikeseth-Otteraa H."/>
            <person name="Noel B."/>
            <person name="Anthouard V."/>
            <person name="Porcel B.M."/>
            <person name="Kachouri-Lafond R."/>
            <person name="Nishino A."/>
            <person name="Ugolini M."/>
            <person name="Chourrout P."/>
            <person name="Nishida H."/>
            <person name="Aasland R."/>
            <person name="Huzurbazar S."/>
            <person name="Westhof E."/>
            <person name="Delsuc F."/>
            <person name="Lehrach H."/>
            <person name="Reinhardt R."/>
            <person name="Weissenbach J."/>
            <person name="Roy S.W."/>
            <person name="Artiguenave F."/>
            <person name="Postlethwait J.H."/>
            <person name="Manak J.R."/>
            <person name="Thompson E.M."/>
            <person name="Jaillon O."/>
            <person name="Du Pasquier L."/>
            <person name="Boudinot P."/>
            <person name="Liberles D.A."/>
            <person name="Volff J.N."/>
            <person name="Philippe H."/>
            <person name="Lenhard B."/>
            <person name="Roest Crollius H."/>
            <person name="Wincker P."/>
            <person name="Chourrout D."/>
        </authorList>
    </citation>
    <scope>NUCLEOTIDE SEQUENCE [LARGE SCALE GENOMIC DNA]</scope>
</reference>
<protein>
    <recommendedName>
        <fullName evidence="2">DUF4706 domain-containing protein</fullName>
    </recommendedName>
</protein>
<feature type="compositionally biased region" description="Basic and acidic residues" evidence="1">
    <location>
        <begin position="261"/>
        <end position="271"/>
    </location>
</feature>
<dbReference type="PANTHER" id="PTHR34394:SF1">
    <property type="entry name" value="SIMILAR TO RIKEN CDNA 2310022B05"/>
    <property type="match status" value="1"/>
</dbReference>